<protein>
    <submittedName>
        <fullName evidence="2">Uncharacterized protein</fullName>
    </submittedName>
</protein>
<dbReference type="RefSeq" id="WP_119573509.1">
    <property type="nucleotide sequence ID" value="NZ_QXEC01000003.1"/>
</dbReference>
<feature type="compositionally biased region" description="Low complexity" evidence="1">
    <location>
        <begin position="429"/>
        <end position="453"/>
    </location>
</feature>
<accession>A0A418MZJ0</accession>
<dbReference type="AlphaFoldDB" id="A0A418MZJ0"/>
<dbReference type="EMBL" id="QXEC01000003">
    <property type="protein sequence ID" value="RIV40215.1"/>
    <property type="molecule type" value="Genomic_DNA"/>
</dbReference>
<feature type="compositionally biased region" description="Low complexity" evidence="1">
    <location>
        <begin position="376"/>
        <end position="405"/>
    </location>
</feature>
<dbReference type="Proteomes" id="UP000283832">
    <property type="component" value="Unassembled WGS sequence"/>
</dbReference>
<evidence type="ECO:0000256" key="1">
    <source>
        <dbReference type="SAM" id="MobiDB-lite"/>
    </source>
</evidence>
<feature type="region of interest" description="Disordered" evidence="1">
    <location>
        <begin position="336"/>
        <end position="453"/>
    </location>
</feature>
<evidence type="ECO:0000313" key="3">
    <source>
        <dbReference type="Proteomes" id="UP000283832"/>
    </source>
</evidence>
<name>A0A418MZJ0_9ACTN</name>
<gene>
    <name evidence="2" type="ORF">D2L64_04970</name>
</gene>
<keyword evidence="3" id="KW-1185">Reference proteome</keyword>
<feature type="compositionally biased region" description="Low complexity" evidence="1">
    <location>
        <begin position="482"/>
        <end position="491"/>
    </location>
</feature>
<reference evidence="2 3" key="1">
    <citation type="submission" date="2018-08" db="EMBL/GenBank/DDBJ databases">
        <title>Jishengella sp. nov., isolated from a root of Azadirachta indica A. Juss. var. siamensis Valenton.</title>
        <authorList>
            <person name="Kuncharoen N."/>
            <person name="Tanasupawat S."/>
            <person name="Kudo T."/>
            <person name="Ohkuma M."/>
        </authorList>
    </citation>
    <scope>NUCLEOTIDE SEQUENCE [LARGE SCALE GENOMIC DNA]</scope>
    <source>
        <strain evidence="2 3">AZ1-13</strain>
    </source>
</reference>
<dbReference type="OrthoDB" id="3404087at2"/>
<organism evidence="2 3">
    <name type="scientific">Micromonospora radicis</name>
    <dbReference type="NCBI Taxonomy" id="1894971"/>
    <lineage>
        <taxon>Bacteria</taxon>
        <taxon>Bacillati</taxon>
        <taxon>Actinomycetota</taxon>
        <taxon>Actinomycetes</taxon>
        <taxon>Micromonosporales</taxon>
        <taxon>Micromonosporaceae</taxon>
        <taxon>Micromonospora</taxon>
    </lineage>
</organism>
<feature type="region of interest" description="Disordered" evidence="1">
    <location>
        <begin position="482"/>
        <end position="508"/>
    </location>
</feature>
<comment type="caution">
    <text evidence="2">The sequence shown here is derived from an EMBL/GenBank/DDBJ whole genome shotgun (WGS) entry which is preliminary data.</text>
</comment>
<sequence>MTATPTTIDAEVDRPSVTHRFDPRRHRRVPGLFDLWLAPGDRGGLVLPRKPDRPLTARAITDLVRRSGETADDVRILTADGARHADLFSEVAGLLGHDVLVSPEGADIRHHDRGDGPLHAVPFDRSSNRARDWLVIQPPELATPLPGWFTVDRGLVRPRRGVVGLSLRGGLVLATRADFVTRRATAHRLGAASEGLVTVAVTARAGGFLVGDYGGTQRVYSGGQLAALLGDLPLYGSDLRLWLTWPSDADEQQSLGAQARELAETTGATVWTPPPGGSAELVDGRRDLRALDYAGQPAAWLAHRPRFAPGPPTLHTTSAGLLLSTSTRPSIMVDLTAAPDTAPPQPTQGKPTAPADEREEQSAEPPAEATPPADPPSAEATPAAAAATESTPPAGPPAESTGAPTEPTGPADPSEEPVAERATTPVADEASQATAPAAPAEPATSATEPAAEPATIATEPAAEPATIATEPAAEPATIATEPAAEPATSATDQPAEPTSGPADQPAQAAVAGFVSESGIVPVMPLPRPALTVDDRRAAGYGVTWLSPGQQVNAEQFEAYVVSPGDARSITEGVPAAELFLLAFLDARSVPEGRRLLRVRIAAGGAIPMAALRAHLPARLQHLRGLREAYLLPAARLDRTVAVSVFDLDRAGRLTPAGECDGTALRIRCAAPARTIAGLPNEQLRWPTFGTRRAYALLPADQARLPRNWLRLYRRQPPVRAGRLLLELRVPRNRAIDVTATADLLAPLVRIRSRAQALRTAQVELILASRSYRRVRVRRVFRAEADAWQRVPRLRSGPLPDVVPQLQPSTPS</sequence>
<evidence type="ECO:0000313" key="2">
    <source>
        <dbReference type="EMBL" id="RIV40215.1"/>
    </source>
</evidence>
<proteinExistence type="predicted"/>